<keyword evidence="1" id="KW-0472">Membrane</keyword>
<reference evidence="3" key="1">
    <citation type="journal article" date="1997" name="Plasmid">
        <title>The resistance and integrase genes of pACM1, a conjugative multiple-resistance plasmid, from Klebsiella oxytoca.</title>
        <authorList>
            <person name="Preston K.E."/>
            <person name="Kacica M.A."/>
            <person name="Limberger R.J."/>
            <person name="Archinal W.A."/>
            <person name="Venezia R.A."/>
        </authorList>
    </citation>
    <scope>NUCLEOTIDE SEQUENCE</scope>
    <source>
        <strain evidence="3">ATCC 51983</strain>
        <plasmid evidence="3">pACM1</plasmid>
    </source>
</reference>
<proteinExistence type="predicted"/>
<feature type="transmembrane region" description="Helical" evidence="1">
    <location>
        <begin position="12"/>
        <end position="38"/>
    </location>
</feature>
<reference evidence="3" key="6">
    <citation type="journal article" date="2014" name="Plasmid">
        <title>The complete nucleotide sequence of the multi-drug resistance-encoding IncL/M plasmid pACM1.</title>
        <authorList>
            <person name="Preston K.E."/>
            <person name="Hitchcock S.A."/>
            <person name="Aziz A.Y."/>
            <person name="Tine J.A."/>
        </authorList>
    </citation>
    <scope>NUCLEOTIDE SEQUENCE</scope>
    <source>
        <strain evidence="3">ATCC 51983</strain>
        <plasmid evidence="3">pACM1</plasmid>
    </source>
</reference>
<keyword evidence="3" id="KW-0614">Plasmid</keyword>
<feature type="transmembrane region" description="Helical" evidence="1">
    <location>
        <begin position="44"/>
        <end position="65"/>
    </location>
</feature>
<feature type="transmembrane region" description="Helical" evidence="1">
    <location>
        <begin position="77"/>
        <end position="96"/>
    </location>
</feature>
<reference evidence="3" key="2">
    <citation type="journal article" date="1999" name="Plasmid">
        <title>The cassettes and 3' conserved segment of an integron from Klebsiella oxytoca plasmid pACM1.</title>
        <authorList>
            <person name="Preston K.E."/>
            <person name="Radomski C.C."/>
            <person name="Venezia R.A."/>
        </authorList>
    </citation>
    <scope>NUCLEOTIDE SEQUENCE</scope>
    <source>
        <strain evidence="3">ATCC 51983</strain>
        <plasmid evidence="3">pACM1</plasmid>
    </source>
</reference>
<geneLocation type="plasmid" evidence="3">
    <name>pACM1</name>
</geneLocation>
<keyword evidence="1" id="KW-0812">Transmembrane</keyword>
<reference evidence="3" key="3">
    <citation type="journal article" date="2000" name="Plasmid">
        <title>Nucleotide sequence of a 7-kb fragment of pACM1 encoding an IncM DNA primase and other putative proteins associated with conjugation.</title>
        <authorList>
            <person name="Preston K.E."/>
            <person name="Radomski C.C."/>
            <person name="Venezia R.A."/>
        </authorList>
    </citation>
    <scope>NUCLEOTIDE SEQUENCE</scope>
    <source>
        <strain evidence="3">ATCC 51983</strain>
        <plasmid evidence="3">pACM1</plasmid>
    </source>
</reference>
<dbReference type="GO" id="GO:0080120">
    <property type="term" value="P:CAAX-box protein maturation"/>
    <property type="evidence" value="ECO:0007669"/>
    <property type="project" value="UniProtKB-ARBA"/>
</dbReference>
<protein>
    <submittedName>
        <fullName evidence="3">Putative transfer inhibition protein</fullName>
    </submittedName>
</protein>
<sequence>MIQSRNKYLQFMLVLLAAWAIAWGALFVMGQTVLLYGLGKNTLFFIHGAVLVYLLCVFLVYRRWVAPLPVVGQLRNVGAPWLVGAMAVVYVGEFLLGKVLDLPAEPFMTKLFADKSIPDVILTLLAIFILAPLNEETLFRGIMLNVFRSRYRWTMWLGALITSLLFVAAHSQYQNLLTLAELFLVGVITSAARIRSGGLLLPVLLHMEATALGLLFG</sequence>
<name>A0A088FNL7_KLEOX</name>
<dbReference type="EMBL" id="KJ541681">
    <property type="protein sequence ID" value="AIM47862.1"/>
    <property type="molecule type" value="Genomic_DNA"/>
</dbReference>
<evidence type="ECO:0000259" key="2">
    <source>
        <dbReference type="Pfam" id="PF02517"/>
    </source>
</evidence>
<reference evidence="3" key="4">
    <citation type="journal article" date="2002" name="Plasmid">
        <title>Chromosomal sequences from Klebsiella pneumoniae flank the SHV-5 extended-spectrum beta-lactamase gene in pACM1.</title>
        <authorList>
            <person name="Preston K.E."/>
            <person name="Venezia R.A."/>
        </authorList>
    </citation>
    <scope>NUCLEOTIDE SEQUENCE</scope>
    <source>
        <strain evidence="3">ATCC 51983</strain>
        <plasmid evidence="3">pACM1</plasmid>
    </source>
</reference>
<dbReference type="Pfam" id="PF02517">
    <property type="entry name" value="Rce1-like"/>
    <property type="match status" value="1"/>
</dbReference>
<accession>A0A088FNL7</accession>
<feature type="transmembrane region" description="Helical" evidence="1">
    <location>
        <begin position="116"/>
        <end position="133"/>
    </location>
</feature>
<keyword evidence="1" id="KW-1133">Transmembrane helix</keyword>
<dbReference type="InterPro" id="IPR003675">
    <property type="entry name" value="Rce1/LyrA-like_dom"/>
</dbReference>
<reference evidence="3" key="5">
    <citation type="journal article" date="2004" name="Plasmid">
        <title>The SHV-5 extended-spectrum beta-lactamase gene of pACM1 is located on the remnant of a compound transposon.</title>
        <authorList>
            <person name="Preston K.E."/>
            <person name="Venezia R.A."/>
            <person name="Stellrecht K.A."/>
        </authorList>
    </citation>
    <scope>NUCLEOTIDE SEQUENCE</scope>
    <source>
        <strain evidence="3">ATCC 51983</strain>
        <plasmid evidence="3">pACM1</plasmid>
    </source>
</reference>
<gene>
    <name evidence="3" type="primary">tir</name>
</gene>
<dbReference type="GO" id="GO:0004175">
    <property type="term" value="F:endopeptidase activity"/>
    <property type="evidence" value="ECO:0007669"/>
    <property type="project" value="UniProtKB-ARBA"/>
</dbReference>
<feature type="domain" description="CAAX prenyl protease 2/Lysostaphin resistance protein A-like" evidence="2">
    <location>
        <begin position="120"/>
        <end position="207"/>
    </location>
</feature>
<dbReference type="RefSeq" id="WP_031942486.1">
    <property type="nucleotide sequence ID" value="NC_024997.1"/>
</dbReference>
<evidence type="ECO:0000313" key="3">
    <source>
        <dbReference type="EMBL" id="AIM47862.1"/>
    </source>
</evidence>
<feature type="transmembrane region" description="Helical" evidence="1">
    <location>
        <begin position="153"/>
        <end position="170"/>
    </location>
</feature>
<dbReference type="AlphaFoldDB" id="A0A088FNL7"/>
<organism evidence="3">
    <name type="scientific">Klebsiella oxytoca</name>
    <dbReference type="NCBI Taxonomy" id="571"/>
    <lineage>
        <taxon>Bacteria</taxon>
        <taxon>Pseudomonadati</taxon>
        <taxon>Pseudomonadota</taxon>
        <taxon>Gammaproteobacteria</taxon>
        <taxon>Enterobacterales</taxon>
        <taxon>Enterobacteriaceae</taxon>
        <taxon>Klebsiella/Raoultella group</taxon>
        <taxon>Klebsiella</taxon>
    </lineage>
</organism>
<evidence type="ECO:0000256" key="1">
    <source>
        <dbReference type="SAM" id="Phobius"/>
    </source>
</evidence>